<evidence type="ECO:0000256" key="1">
    <source>
        <dbReference type="SAM" id="Phobius"/>
    </source>
</evidence>
<organism evidence="2 3">
    <name type="scientific">Haloquadratum walsbyi (strain DSM 16854 / JCM 12705 / C23)</name>
    <dbReference type="NCBI Taxonomy" id="768065"/>
    <lineage>
        <taxon>Archaea</taxon>
        <taxon>Methanobacteriati</taxon>
        <taxon>Methanobacteriota</taxon>
        <taxon>Stenosarchaea group</taxon>
        <taxon>Halobacteria</taxon>
        <taxon>Halobacteriales</taxon>
        <taxon>Haloferacaceae</taxon>
        <taxon>Haloquadratum</taxon>
    </lineage>
</organism>
<feature type="transmembrane region" description="Helical" evidence="1">
    <location>
        <begin position="135"/>
        <end position="160"/>
    </location>
</feature>
<keyword evidence="1" id="KW-1133">Transmembrane helix</keyword>
<dbReference type="InterPro" id="IPR007403">
    <property type="entry name" value="DUF456"/>
</dbReference>
<keyword evidence="1" id="KW-0812">Transmembrane</keyword>
<dbReference type="HOGENOM" id="CLU_109297_5_0_2"/>
<feature type="transmembrane region" description="Helical" evidence="1">
    <location>
        <begin position="7"/>
        <end position="40"/>
    </location>
</feature>
<proteinExistence type="predicted"/>
<protein>
    <submittedName>
        <fullName evidence="2">DUF456 family protein</fullName>
    </submittedName>
</protein>
<dbReference type="RefSeq" id="WP_011572104.1">
    <property type="nucleotide sequence ID" value="NC_017459.1"/>
</dbReference>
<dbReference type="Pfam" id="PF04306">
    <property type="entry name" value="DUF456"/>
    <property type="match status" value="1"/>
</dbReference>
<dbReference type="AlphaFoldDB" id="G0LLU3"/>
<gene>
    <name evidence="2" type="ordered locus">Hqrw_3283</name>
</gene>
<dbReference type="KEGG" id="hwc:Hqrw_3283"/>
<feature type="transmembrane region" description="Helical" evidence="1">
    <location>
        <begin position="52"/>
        <end position="75"/>
    </location>
</feature>
<keyword evidence="1" id="KW-0472">Membrane</keyword>
<evidence type="ECO:0000313" key="3">
    <source>
        <dbReference type="Proteomes" id="UP000007954"/>
    </source>
</evidence>
<evidence type="ECO:0000313" key="2">
    <source>
        <dbReference type="EMBL" id="CCC41063.1"/>
    </source>
</evidence>
<dbReference type="EMBL" id="FR746099">
    <property type="protein sequence ID" value="CCC41063.1"/>
    <property type="molecule type" value="Genomic_DNA"/>
</dbReference>
<name>G0LLU3_HALWC</name>
<dbReference type="OrthoDB" id="206263at2157"/>
<accession>G0LLU3</accession>
<feature type="transmembrane region" description="Helical" evidence="1">
    <location>
        <begin position="87"/>
        <end position="115"/>
    </location>
</feature>
<reference evidence="2 3" key="1">
    <citation type="journal article" date="2011" name="PLoS ONE">
        <title>Haloquadratum walsbyi: limited diversity in a global pond.</title>
        <authorList>
            <person name="Dyall-Smith M."/>
            <person name="Pfeiffer F."/>
            <person name="Klee K."/>
            <person name="Palm P."/>
            <person name="Gross K."/>
            <person name="Schuster S.C."/>
            <person name="Rampp M."/>
            <person name="Oesterhelt D."/>
        </authorList>
    </citation>
    <scope>NUCLEOTIDE SEQUENCE [LARGE SCALE GENOMIC DNA]</scope>
    <source>
        <strain evidence="3">DSM 16854 / JCM 12705 / C23</strain>
    </source>
</reference>
<sequence>MTVSIWGWIALTLAGVGVIGSVIPLIPGAIISISGVLTYWWASGFTEPQIGILAVLLLVGVSTAVVDFAGGALAAHIGGASKITTGMAVVVGIGLLFITGPAGFLIGLAGTVFIIEFAQSADSEASMRAALAATGGVLASTVIQFVMTGGMFLTLGIIIFT</sequence>
<dbReference type="GeneID" id="12448097"/>
<dbReference type="Proteomes" id="UP000007954">
    <property type="component" value="Chromosome"/>
</dbReference>